<keyword evidence="1" id="KW-0677">Repeat</keyword>
<keyword evidence="2 3" id="KW-0694">RNA-binding</keyword>
<reference evidence="5 6" key="1">
    <citation type="journal article" date="2021" name="Hortic Res">
        <title>The domestication of Cucurbita argyrosperma as revealed by the genome of its wild relative.</title>
        <authorList>
            <person name="Barrera-Redondo J."/>
            <person name="Sanchez-de la Vega G."/>
            <person name="Aguirre-Liguori J.A."/>
            <person name="Castellanos-Morales G."/>
            <person name="Gutierrez-Guerrero Y.T."/>
            <person name="Aguirre-Dugua X."/>
            <person name="Aguirre-Planter E."/>
            <person name="Tenaillon M.I."/>
            <person name="Lira-Saade R."/>
            <person name="Eguiarte L.E."/>
        </authorList>
    </citation>
    <scope>NUCLEOTIDE SEQUENCE [LARGE SCALE GENOMIC DNA]</scope>
    <source>
        <strain evidence="5">JBR-2021</strain>
    </source>
</reference>
<dbReference type="EMBL" id="JAGKQH010000013">
    <property type="protein sequence ID" value="KAG6583741.1"/>
    <property type="molecule type" value="Genomic_DNA"/>
</dbReference>
<dbReference type="SMART" id="SM00360">
    <property type="entry name" value="RRM"/>
    <property type="match status" value="1"/>
</dbReference>
<evidence type="ECO:0000256" key="2">
    <source>
        <dbReference type="ARBA" id="ARBA00022884"/>
    </source>
</evidence>
<dbReference type="PROSITE" id="PS50102">
    <property type="entry name" value="RRM"/>
    <property type="match status" value="1"/>
</dbReference>
<evidence type="ECO:0000256" key="1">
    <source>
        <dbReference type="ARBA" id="ARBA00022737"/>
    </source>
</evidence>
<dbReference type="GO" id="GO:0006417">
    <property type="term" value="P:regulation of translation"/>
    <property type="evidence" value="ECO:0007669"/>
    <property type="project" value="TreeGrafter"/>
</dbReference>
<organism evidence="5 6">
    <name type="scientific">Cucurbita argyrosperma subsp. sororia</name>
    <dbReference type="NCBI Taxonomy" id="37648"/>
    <lineage>
        <taxon>Eukaryota</taxon>
        <taxon>Viridiplantae</taxon>
        <taxon>Streptophyta</taxon>
        <taxon>Embryophyta</taxon>
        <taxon>Tracheophyta</taxon>
        <taxon>Spermatophyta</taxon>
        <taxon>Magnoliopsida</taxon>
        <taxon>eudicotyledons</taxon>
        <taxon>Gunneridae</taxon>
        <taxon>Pentapetalae</taxon>
        <taxon>rosids</taxon>
        <taxon>fabids</taxon>
        <taxon>Cucurbitales</taxon>
        <taxon>Cucurbitaceae</taxon>
        <taxon>Cucurbiteae</taxon>
        <taxon>Cucurbita</taxon>
    </lineage>
</organism>
<evidence type="ECO:0000313" key="5">
    <source>
        <dbReference type="EMBL" id="KAG6583741.1"/>
    </source>
</evidence>
<evidence type="ECO:0000256" key="3">
    <source>
        <dbReference type="PROSITE-ProRule" id="PRU00176"/>
    </source>
</evidence>
<dbReference type="GO" id="GO:0003729">
    <property type="term" value="F:mRNA binding"/>
    <property type="evidence" value="ECO:0007669"/>
    <property type="project" value="TreeGrafter"/>
</dbReference>
<protein>
    <submittedName>
        <fullName evidence="5">Heterogeneous nuclear ribonucleoprotein 1</fullName>
    </submittedName>
</protein>
<dbReference type="PANTHER" id="PTHR48032">
    <property type="entry name" value="RNA-BINDING PROTEIN MUSASHI HOMOLOG RBP6"/>
    <property type="match status" value="1"/>
</dbReference>
<evidence type="ECO:0000313" key="6">
    <source>
        <dbReference type="Proteomes" id="UP000685013"/>
    </source>
</evidence>
<accession>A0AAV6MMW2</accession>
<dbReference type="Pfam" id="PF10785">
    <property type="entry name" value="NADH-u_ox-rdase"/>
    <property type="match status" value="1"/>
</dbReference>
<dbReference type="InterPro" id="IPR000504">
    <property type="entry name" value="RRM_dom"/>
</dbReference>
<dbReference type="GO" id="GO:1990904">
    <property type="term" value="C:ribonucleoprotein complex"/>
    <property type="evidence" value="ECO:0007669"/>
    <property type="project" value="UniProtKB-KW"/>
</dbReference>
<keyword evidence="5" id="KW-0687">Ribonucleoprotein</keyword>
<dbReference type="AlphaFoldDB" id="A0AAV6MMW2"/>
<dbReference type="Pfam" id="PF00076">
    <property type="entry name" value="RRM_1"/>
    <property type="match status" value="1"/>
</dbReference>
<feature type="domain" description="RRM" evidence="4">
    <location>
        <begin position="345"/>
        <end position="422"/>
    </location>
</feature>
<gene>
    <name evidence="5" type="primary">RNP1</name>
    <name evidence="5" type="ORF">SDJN03_19673</name>
</gene>
<dbReference type="PANTHER" id="PTHR48032:SF1">
    <property type="entry name" value="RNA-BINDING (RRM_RBD_RNP MOTIFS) FAMILY PROTEIN"/>
    <property type="match status" value="1"/>
</dbReference>
<proteinExistence type="predicted"/>
<dbReference type="FunFam" id="3.30.70.330:FF:000102">
    <property type="entry name" value="Heterogeneous nuclear ribonucleoprotein 1"/>
    <property type="match status" value="1"/>
</dbReference>
<dbReference type="InterPro" id="IPR019721">
    <property type="entry name" value="NADH-UbQ_OxRdtase_su21_N"/>
</dbReference>
<sequence length="719" mass="77241">MSQTLNHTNLLAAVGDMRAQSFYGFAILLQMLNATTQLTLRDITFFIPLDPQLSNISIPTDRLESFVLSHSIVMPLQFSDLIRFPTGSIVPSGYRNRMIRIHNHGRGHFLVNNAAVTVPNVCSSSEGIKCHGIDKTAASRQANYYRVAQRGREPAEVSFSTGEDVMNTDITASTKPEYPVIDRNPPFTKVVGNFDTLDYLRFVTITGVSVTVGYLSGIKPGIRGPSMVTGGLIGLMGGFMYAYQNSAGRIMGFFPNEGEILGRFDLEWAWILASFSLVGFRGTRMKIVFESIFRALGKWWRVVLEKHVIDGRTVEAKKAVPRDDQNVLSRNNTGILGSPGPTRTKKIFVGGLASTVTESDFKTYFDQFGTITDVVVMYDHNTQRPRGFGFITYESEESVEKVLYKTFHELNGKMVEVKRAVPKESSPVPNRSQLGAYPYGFGRVGSYLNGYNQGYNPTSVGAYGLRSDDRFSPVTVGRGGLSPISPGYGIGLNLDTGLNPNYGTGLNVGSNLSYGRVMSPSYGGNLNRYGSPNPMVYGGGNGGNGSILSSSVQNLWGNVGNSVGTNSSHLRTFPGSGGVHTGTNSLNGIGGLWGASASLVHGEHSGSPFNAVNLDFASGDGSLTSGTTVGYARSVGTNVSSASLYSAPNIYDEVHGNNDEGNSFYGHSSWQLLPTELEDSSSVGFGLGNAASDVISRNNGGYTVGYGVSNRQSNRGIAA</sequence>
<name>A0AAV6MMW2_9ROSI</name>
<keyword evidence="6" id="KW-1185">Reference proteome</keyword>
<comment type="caution">
    <text evidence="5">The sequence shown here is derived from an EMBL/GenBank/DDBJ whole genome shotgun (WGS) entry which is preliminary data.</text>
</comment>
<dbReference type="Proteomes" id="UP000685013">
    <property type="component" value="Chromosome 13"/>
</dbReference>
<feature type="non-terminal residue" evidence="5">
    <location>
        <position position="1"/>
    </location>
</feature>
<dbReference type="CDD" id="cd12330">
    <property type="entry name" value="RRM2_Hrp1p"/>
    <property type="match status" value="1"/>
</dbReference>
<evidence type="ECO:0000259" key="4">
    <source>
        <dbReference type="PROSITE" id="PS50102"/>
    </source>
</evidence>